<feature type="transmembrane region" description="Helical" evidence="2">
    <location>
        <begin position="12"/>
        <end position="32"/>
    </location>
</feature>
<protein>
    <submittedName>
        <fullName evidence="4">Cell wall hydrolase</fullName>
    </submittedName>
</protein>
<sequence length="397" mass="42353">MVAEQSDKTDGIGPYVALAALVLLPLLLLAIFQSHPEPEQGQVEATEQPLMMPDLPASAEDTVLTSELAADDAQARNAAVPVDPAALSPISPFAFRGDSADRTRARDCLALAAMAEAGSGDADQRAVMQVVLNRTRHPAFANTVCGVVFEGSQRPTGCQFTFTCDGSLARRYSDGAWRSARARAEEALGGYVHQAVGTATHYHADYVYPYWSPSLDKVAVVGPHIFLRWKGTWGTQRGFSARYAGGEPDPLALRSRAQAVERPADLLPQLVDEGVAIRTITADGASDSSGAKPSPSTSARPGSPDPGVHFVLVSGGDSPQALVDRARALCPGNRYCQVYGWSSASDMPGELPLPFAARSTLRFSYLPARQGRDPIVYFDCRLFPDPTIGTCLPQARP</sequence>
<keyword evidence="2" id="KW-1133">Transmembrane helix</keyword>
<evidence type="ECO:0000259" key="3">
    <source>
        <dbReference type="Pfam" id="PF07486"/>
    </source>
</evidence>
<reference evidence="4 5" key="1">
    <citation type="submission" date="2023-08" db="EMBL/GenBank/DDBJ databases">
        <title>genomic of G39.</title>
        <authorList>
            <person name="Wang Y."/>
        </authorList>
    </citation>
    <scope>NUCLEOTIDE SEQUENCE [LARGE SCALE GENOMIC DNA]</scope>
    <source>
        <strain evidence="4 5">G39</strain>
    </source>
</reference>
<dbReference type="InterPro" id="IPR011105">
    <property type="entry name" value="Cell_wall_hydrolase_SleB"/>
</dbReference>
<organism evidence="4 5">
    <name type="scientific">Qipengyuania profundimaris</name>
    <dbReference type="NCBI Taxonomy" id="3067652"/>
    <lineage>
        <taxon>Bacteria</taxon>
        <taxon>Pseudomonadati</taxon>
        <taxon>Pseudomonadota</taxon>
        <taxon>Alphaproteobacteria</taxon>
        <taxon>Sphingomonadales</taxon>
        <taxon>Erythrobacteraceae</taxon>
        <taxon>Qipengyuania</taxon>
    </lineage>
</organism>
<feature type="domain" description="Cell wall hydrolase SleB" evidence="3">
    <location>
        <begin position="120"/>
        <end position="226"/>
    </location>
</feature>
<evidence type="ECO:0000256" key="2">
    <source>
        <dbReference type="SAM" id="Phobius"/>
    </source>
</evidence>
<feature type="compositionally biased region" description="Polar residues" evidence="1">
    <location>
        <begin position="286"/>
        <end position="300"/>
    </location>
</feature>
<dbReference type="InterPro" id="IPR042047">
    <property type="entry name" value="SleB_dom1"/>
</dbReference>
<dbReference type="Pfam" id="PF07486">
    <property type="entry name" value="Hydrolase_2"/>
    <property type="match status" value="1"/>
</dbReference>
<proteinExistence type="predicted"/>
<dbReference type="Gene3D" id="1.10.10.2520">
    <property type="entry name" value="Cell wall hydrolase SleB, domain 1"/>
    <property type="match status" value="1"/>
</dbReference>
<dbReference type="RefSeq" id="WP_305932965.1">
    <property type="nucleotide sequence ID" value="NZ_JAVAIM010000001.1"/>
</dbReference>
<evidence type="ECO:0000256" key="1">
    <source>
        <dbReference type="SAM" id="MobiDB-lite"/>
    </source>
</evidence>
<accession>A0ABT9HRC4</accession>
<keyword evidence="4" id="KW-0378">Hydrolase</keyword>
<evidence type="ECO:0000313" key="4">
    <source>
        <dbReference type="EMBL" id="MDP4575710.1"/>
    </source>
</evidence>
<gene>
    <name evidence="4" type="ORF">Q9K02_11220</name>
</gene>
<name>A0ABT9HRC4_9SPHN</name>
<keyword evidence="5" id="KW-1185">Reference proteome</keyword>
<comment type="caution">
    <text evidence="4">The sequence shown here is derived from an EMBL/GenBank/DDBJ whole genome shotgun (WGS) entry which is preliminary data.</text>
</comment>
<dbReference type="EMBL" id="JAVAIM010000001">
    <property type="protein sequence ID" value="MDP4575710.1"/>
    <property type="molecule type" value="Genomic_DNA"/>
</dbReference>
<dbReference type="GO" id="GO:0016787">
    <property type="term" value="F:hydrolase activity"/>
    <property type="evidence" value="ECO:0007669"/>
    <property type="project" value="UniProtKB-KW"/>
</dbReference>
<evidence type="ECO:0000313" key="5">
    <source>
        <dbReference type="Proteomes" id="UP001240639"/>
    </source>
</evidence>
<feature type="region of interest" description="Disordered" evidence="1">
    <location>
        <begin position="282"/>
        <end position="308"/>
    </location>
</feature>
<dbReference type="Proteomes" id="UP001240639">
    <property type="component" value="Unassembled WGS sequence"/>
</dbReference>
<keyword evidence="2" id="KW-0472">Membrane</keyword>
<keyword evidence="2" id="KW-0812">Transmembrane</keyword>